<dbReference type="AlphaFoldDB" id="A0A5R8XZN1"/>
<gene>
    <name evidence="2" type="ORF">FDK22_09280</name>
</gene>
<sequence length="116" mass="13211">MYCKNIEDYVTNEIPKTNGATIAVLTPNIDKDFIVRKVTLEVGGTMPNHTNLIQHQQYVLKGEAKVKIGDEIIHAKEGDFLYIPTGVPHYYEACFDKPYEFLCMITTKEDEITLVD</sequence>
<dbReference type="Gene3D" id="2.60.120.10">
    <property type="entry name" value="Jelly Rolls"/>
    <property type="match status" value="1"/>
</dbReference>
<dbReference type="InterPro" id="IPR013096">
    <property type="entry name" value="Cupin_2"/>
</dbReference>
<dbReference type="Pfam" id="PF07883">
    <property type="entry name" value="Cupin_2"/>
    <property type="match status" value="1"/>
</dbReference>
<reference evidence="2 3" key="1">
    <citation type="submission" date="2019-05" db="EMBL/GenBank/DDBJ databases">
        <title>Arcobacter sp. nov., isolated from sea sediment.</title>
        <authorList>
            <person name="Kim W."/>
        </authorList>
    </citation>
    <scope>NUCLEOTIDE SEQUENCE [LARGE SCALE GENOMIC DNA]</scope>
    <source>
        <strain evidence="2 3">CAU 1517</strain>
    </source>
</reference>
<evidence type="ECO:0000313" key="2">
    <source>
        <dbReference type="EMBL" id="TLP37508.1"/>
    </source>
</evidence>
<feature type="domain" description="Cupin type-2" evidence="1">
    <location>
        <begin position="38"/>
        <end position="104"/>
    </location>
</feature>
<evidence type="ECO:0000313" key="3">
    <source>
        <dbReference type="Proteomes" id="UP000308901"/>
    </source>
</evidence>
<organism evidence="2 3">
    <name type="scientific">Arcobacter arenosus</name>
    <dbReference type="NCBI Taxonomy" id="2576037"/>
    <lineage>
        <taxon>Bacteria</taxon>
        <taxon>Pseudomonadati</taxon>
        <taxon>Campylobacterota</taxon>
        <taxon>Epsilonproteobacteria</taxon>
        <taxon>Campylobacterales</taxon>
        <taxon>Arcobacteraceae</taxon>
        <taxon>Arcobacter</taxon>
    </lineage>
</organism>
<keyword evidence="3" id="KW-1185">Reference proteome</keyword>
<dbReference type="SUPFAM" id="SSF51182">
    <property type="entry name" value="RmlC-like cupins"/>
    <property type="match status" value="1"/>
</dbReference>
<dbReference type="InterPro" id="IPR053146">
    <property type="entry name" value="QDO-like"/>
</dbReference>
<dbReference type="PANTHER" id="PTHR36440">
    <property type="entry name" value="PUTATIVE (AFU_ORTHOLOGUE AFUA_8G07350)-RELATED"/>
    <property type="match status" value="1"/>
</dbReference>
<dbReference type="PANTHER" id="PTHR36440:SF1">
    <property type="entry name" value="PUTATIVE (AFU_ORTHOLOGUE AFUA_8G07350)-RELATED"/>
    <property type="match status" value="1"/>
</dbReference>
<dbReference type="Proteomes" id="UP000308901">
    <property type="component" value="Unassembled WGS sequence"/>
</dbReference>
<comment type="caution">
    <text evidence="2">The sequence shown here is derived from an EMBL/GenBank/DDBJ whole genome shotgun (WGS) entry which is preliminary data.</text>
</comment>
<evidence type="ECO:0000259" key="1">
    <source>
        <dbReference type="Pfam" id="PF07883"/>
    </source>
</evidence>
<accession>A0A5R8XZN1</accession>
<dbReference type="RefSeq" id="WP_138152653.1">
    <property type="nucleotide sequence ID" value="NZ_VANU01000004.1"/>
</dbReference>
<dbReference type="InterPro" id="IPR011051">
    <property type="entry name" value="RmlC_Cupin_sf"/>
</dbReference>
<name>A0A5R8XZN1_9BACT</name>
<proteinExistence type="predicted"/>
<dbReference type="OrthoDB" id="9791297at2"/>
<dbReference type="InterPro" id="IPR014710">
    <property type="entry name" value="RmlC-like_jellyroll"/>
</dbReference>
<dbReference type="EMBL" id="VANU01000004">
    <property type="protein sequence ID" value="TLP37508.1"/>
    <property type="molecule type" value="Genomic_DNA"/>
</dbReference>
<protein>
    <submittedName>
        <fullName evidence="2">Cupin domain-containing protein</fullName>
    </submittedName>
</protein>